<keyword evidence="1" id="KW-0472">Membrane</keyword>
<protein>
    <recommendedName>
        <fullName evidence="4">ABC transporter permease</fullName>
    </recommendedName>
</protein>
<dbReference type="InterPro" id="IPR036513">
    <property type="entry name" value="STAS_dom_sf"/>
</dbReference>
<feature type="transmembrane region" description="Helical" evidence="1">
    <location>
        <begin position="174"/>
        <end position="197"/>
    </location>
</feature>
<dbReference type="Pfam" id="PF02405">
    <property type="entry name" value="MlaE"/>
    <property type="match status" value="1"/>
</dbReference>
<feature type="transmembrane region" description="Helical" evidence="1">
    <location>
        <begin position="209"/>
        <end position="229"/>
    </location>
</feature>
<evidence type="ECO:0000256" key="1">
    <source>
        <dbReference type="SAM" id="Phobius"/>
    </source>
</evidence>
<keyword evidence="3" id="KW-1185">Reference proteome</keyword>
<dbReference type="PANTHER" id="PTHR30188:SF3">
    <property type="entry name" value="ABC TRANSPORTER PERMEASE"/>
    <property type="match status" value="1"/>
</dbReference>
<gene>
    <name evidence="2" type="ORF">BIY37_03180</name>
</gene>
<feature type="transmembrane region" description="Helical" evidence="1">
    <location>
        <begin position="349"/>
        <end position="374"/>
    </location>
</feature>
<name>A0A1V6M200_9BACT</name>
<evidence type="ECO:0000313" key="2">
    <source>
        <dbReference type="EMBL" id="OQD46441.1"/>
    </source>
</evidence>
<dbReference type="SUPFAM" id="SSF52091">
    <property type="entry name" value="SpoIIaa-like"/>
    <property type="match status" value="1"/>
</dbReference>
<dbReference type="RefSeq" id="WP_070066389.1">
    <property type="nucleotide sequence ID" value="NZ_MJUW02000035.1"/>
</dbReference>
<dbReference type="InterPro" id="IPR030802">
    <property type="entry name" value="Permease_MalE"/>
</dbReference>
<proteinExistence type="predicted"/>
<organism evidence="2 3">
    <name type="scientific">Candidatus Brocadia sapporoensis</name>
    <dbReference type="NCBI Taxonomy" id="392547"/>
    <lineage>
        <taxon>Bacteria</taxon>
        <taxon>Pseudomonadati</taxon>
        <taxon>Planctomycetota</taxon>
        <taxon>Candidatus Brocadiia</taxon>
        <taxon>Candidatus Brocadiales</taxon>
        <taxon>Candidatus Brocadiaceae</taxon>
        <taxon>Candidatus Brocadia</taxon>
    </lineage>
</organism>
<accession>A0A1V6M200</accession>
<sequence length="380" mass="41093">MKTITNPAEAMLSFHALRDDTMLIRLAGEWKIFGQFPPVDEVQKHLRSGIRKITFDTKDLTAWDSSLMTFLIKTNTLCIQGNIEIQREGLPQGVQKLLSLASPEHQRKGITRKSGKKTFLEGVADTTFDFIRTSKEMFAFLGESSIAFGKMLCGKANFRRTDLMNIIQESGAQALPIVSLISTLVGLIFAFVGALQLKLFGAQIYVADIVGIAMVRVMGAIMTGIVMAGRTGASFAAQIGTMQVNEEVDALKTLGISPMEFLVLPRMVALALMMPLLCLYSDLMGIIGGMIVGVFMLDLNFMEYYNQTKSAIALTHLWVGLFHSAVFGVLIALAGCLKGMQCGRSASAVGTATTSAVVTSIVSIIISTAIITLVCEVLGI</sequence>
<dbReference type="GO" id="GO:0005548">
    <property type="term" value="F:phospholipid transporter activity"/>
    <property type="evidence" value="ECO:0007669"/>
    <property type="project" value="TreeGrafter"/>
</dbReference>
<dbReference type="GO" id="GO:0043190">
    <property type="term" value="C:ATP-binding cassette (ABC) transporter complex"/>
    <property type="evidence" value="ECO:0007669"/>
    <property type="project" value="InterPro"/>
</dbReference>
<evidence type="ECO:0000313" key="3">
    <source>
        <dbReference type="Proteomes" id="UP000242219"/>
    </source>
</evidence>
<feature type="transmembrane region" description="Helical" evidence="1">
    <location>
        <begin position="268"/>
        <end position="297"/>
    </location>
</feature>
<reference evidence="2 3" key="1">
    <citation type="journal article" date="2016" name="Genome Announc.">
        <title>Draft Genome Sequence of the Anaerobic Ammonium-Oxidizing Bacterium 'Candidatus Brocadia sp. 40'.</title>
        <authorList>
            <person name="Ali M."/>
            <person name="Haroon M.F."/>
            <person name="Narita Y."/>
            <person name="Zhang L."/>
            <person name="Rangel Shaw D."/>
            <person name="Okabe S."/>
            <person name="Saikaly P.E."/>
        </authorList>
    </citation>
    <scope>NUCLEOTIDE SEQUENCE [LARGE SCALE GENOMIC DNA]</scope>
    <source>
        <strain evidence="2 3">40</strain>
    </source>
</reference>
<dbReference type="PANTHER" id="PTHR30188">
    <property type="entry name" value="ABC TRANSPORTER PERMEASE PROTEIN-RELATED"/>
    <property type="match status" value="1"/>
</dbReference>
<dbReference type="EMBL" id="MJUW02000035">
    <property type="protein sequence ID" value="OQD46441.1"/>
    <property type="molecule type" value="Genomic_DNA"/>
</dbReference>
<keyword evidence="1" id="KW-0812">Transmembrane</keyword>
<feature type="transmembrane region" description="Helical" evidence="1">
    <location>
        <begin position="317"/>
        <end position="337"/>
    </location>
</feature>
<evidence type="ECO:0008006" key="4">
    <source>
        <dbReference type="Google" id="ProtNLM"/>
    </source>
</evidence>
<dbReference type="Proteomes" id="UP000242219">
    <property type="component" value="Unassembled WGS sequence"/>
</dbReference>
<comment type="caution">
    <text evidence="2">The sequence shown here is derived from an EMBL/GenBank/DDBJ whole genome shotgun (WGS) entry which is preliminary data.</text>
</comment>
<keyword evidence="1" id="KW-1133">Transmembrane helix</keyword>
<dbReference type="AlphaFoldDB" id="A0A1V6M200"/>